<accession>A0A5N6TWQ9</accession>
<feature type="region of interest" description="Disordered" evidence="1">
    <location>
        <begin position="100"/>
        <end position="119"/>
    </location>
</feature>
<keyword evidence="3" id="KW-1185">Reference proteome</keyword>
<dbReference type="AlphaFoldDB" id="A0A5N6TWQ9"/>
<evidence type="ECO:0000256" key="1">
    <source>
        <dbReference type="SAM" id="MobiDB-lite"/>
    </source>
</evidence>
<proteinExistence type="predicted"/>
<name>A0A5N6TWQ9_ASPAV</name>
<organism evidence="2 3">
    <name type="scientific">Aspergillus avenaceus</name>
    <dbReference type="NCBI Taxonomy" id="36643"/>
    <lineage>
        <taxon>Eukaryota</taxon>
        <taxon>Fungi</taxon>
        <taxon>Dikarya</taxon>
        <taxon>Ascomycota</taxon>
        <taxon>Pezizomycotina</taxon>
        <taxon>Eurotiomycetes</taxon>
        <taxon>Eurotiomycetidae</taxon>
        <taxon>Eurotiales</taxon>
        <taxon>Aspergillaceae</taxon>
        <taxon>Aspergillus</taxon>
        <taxon>Aspergillus subgen. Circumdati</taxon>
    </lineage>
</organism>
<feature type="region of interest" description="Disordered" evidence="1">
    <location>
        <begin position="138"/>
        <end position="158"/>
    </location>
</feature>
<feature type="compositionally biased region" description="Polar residues" evidence="1">
    <location>
        <begin position="294"/>
        <end position="317"/>
    </location>
</feature>
<evidence type="ECO:0000313" key="2">
    <source>
        <dbReference type="EMBL" id="KAE8150823.1"/>
    </source>
</evidence>
<evidence type="ECO:0000313" key="3">
    <source>
        <dbReference type="Proteomes" id="UP000325780"/>
    </source>
</evidence>
<dbReference type="EMBL" id="ML742084">
    <property type="protein sequence ID" value="KAE8150823.1"/>
    <property type="molecule type" value="Genomic_DNA"/>
</dbReference>
<dbReference type="OrthoDB" id="4346081at2759"/>
<gene>
    <name evidence="2" type="ORF">BDV25DRAFT_139419</name>
</gene>
<feature type="region of interest" description="Disordered" evidence="1">
    <location>
        <begin position="237"/>
        <end position="321"/>
    </location>
</feature>
<dbReference type="Proteomes" id="UP000325780">
    <property type="component" value="Unassembled WGS sequence"/>
</dbReference>
<reference evidence="2 3" key="1">
    <citation type="submission" date="2019-04" db="EMBL/GenBank/DDBJ databases">
        <title>Friends and foes A comparative genomics study of 23 Aspergillus species from section Flavi.</title>
        <authorList>
            <consortium name="DOE Joint Genome Institute"/>
            <person name="Kjaerbolling I."/>
            <person name="Vesth T."/>
            <person name="Frisvad J.C."/>
            <person name="Nybo J.L."/>
            <person name="Theobald S."/>
            <person name="Kildgaard S."/>
            <person name="Isbrandt T."/>
            <person name="Kuo A."/>
            <person name="Sato A."/>
            <person name="Lyhne E.K."/>
            <person name="Kogle M.E."/>
            <person name="Wiebenga A."/>
            <person name="Kun R.S."/>
            <person name="Lubbers R.J."/>
            <person name="Makela M.R."/>
            <person name="Barry K."/>
            <person name="Chovatia M."/>
            <person name="Clum A."/>
            <person name="Daum C."/>
            <person name="Haridas S."/>
            <person name="He G."/>
            <person name="LaButti K."/>
            <person name="Lipzen A."/>
            <person name="Mondo S."/>
            <person name="Riley R."/>
            <person name="Salamov A."/>
            <person name="Simmons B.A."/>
            <person name="Magnuson J.K."/>
            <person name="Henrissat B."/>
            <person name="Mortensen U.H."/>
            <person name="Larsen T.O."/>
            <person name="Devries R.P."/>
            <person name="Grigoriev I.V."/>
            <person name="Machida M."/>
            <person name="Baker S.E."/>
            <person name="Andersen M.R."/>
        </authorList>
    </citation>
    <scope>NUCLEOTIDE SEQUENCE [LARGE SCALE GENOMIC DNA]</scope>
    <source>
        <strain evidence="2 3">IBT 18842</strain>
    </source>
</reference>
<sequence>MGRIEQSKESIRNSVVVDADGSNEVNLVTLTPKNWATLCRKKEEGWFERNGHYSLEQLQAEIERLERLQTSYVAMGEAMGFTITLNPKLSVTGPDTTKIKYPVADPGGSPSTKPADDAAKAAFKATYEAQGALADAERKLRQNTDKSQDQKHKDDVKAKEAALNEKRKELANKTAAQQDAHSEYAKWAISTMNDQDSKDAARKWLERTINGLVTNIKHLKALGKDKLDSKIPSAIANTTAKDEKNPEGVNGTVNAVDEDNKPRAMFLSKAPESKLSTTPPGNPKMAGNDPRPQGGSSDPWTTISASFSASDQTSTANTSSWGMSVGGTVGWGGFSAGGSYAHEQSKSDFTADMASCDVSVSFSCLVVNIGRPWLYGEVFADSELDTAAGINLSPGARELKDWMAKQKGDDPDPQKYDEKCIDELQKYSMFPAYPTSFIVAADTTIEFHGNTQHMEKHFSAQSNSGSVSVGWGPFSVNSSFHQSSSKQSFQLQSTATGCRLSFGAPQVIGWVSQILPMLPRPTGYEPMLQRDGTKTA</sequence>
<protein>
    <submittedName>
        <fullName evidence="2">Uncharacterized protein</fullName>
    </submittedName>
</protein>